<feature type="signal peptide" evidence="2">
    <location>
        <begin position="1"/>
        <end position="21"/>
    </location>
</feature>
<organism evidence="3 4">
    <name type="scientific">Albidovulum aquaemixtae</name>
    <dbReference type="NCBI Taxonomy" id="1542388"/>
    <lineage>
        <taxon>Bacteria</taxon>
        <taxon>Pseudomonadati</taxon>
        <taxon>Pseudomonadota</taxon>
        <taxon>Alphaproteobacteria</taxon>
        <taxon>Rhodobacterales</taxon>
        <taxon>Paracoccaceae</taxon>
        <taxon>Albidovulum</taxon>
    </lineage>
</organism>
<dbReference type="OrthoDB" id="7875038at2"/>
<name>A0A2R8BLJ4_9RHOB</name>
<dbReference type="EMBL" id="OMOQ01000003">
    <property type="protein sequence ID" value="SPH24214.1"/>
    <property type="molecule type" value="Genomic_DNA"/>
</dbReference>
<dbReference type="AlphaFoldDB" id="A0A2R8BLJ4"/>
<evidence type="ECO:0000313" key="4">
    <source>
        <dbReference type="Proteomes" id="UP000244924"/>
    </source>
</evidence>
<feature type="region of interest" description="Disordered" evidence="1">
    <location>
        <begin position="77"/>
        <end position="182"/>
    </location>
</feature>
<protein>
    <recommendedName>
        <fullName evidence="5">PepSY domain-containing protein</fullName>
    </recommendedName>
</protein>
<feature type="compositionally biased region" description="Acidic residues" evidence="1">
    <location>
        <begin position="105"/>
        <end position="115"/>
    </location>
</feature>
<dbReference type="Proteomes" id="UP000244924">
    <property type="component" value="Unassembled WGS sequence"/>
</dbReference>
<evidence type="ECO:0000256" key="1">
    <source>
        <dbReference type="SAM" id="MobiDB-lite"/>
    </source>
</evidence>
<feature type="compositionally biased region" description="Low complexity" evidence="1">
    <location>
        <begin position="116"/>
        <end position="126"/>
    </location>
</feature>
<reference evidence="3 4" key="1">
    <citation type="submission" date="2018-03" db="EMBL/GenBank/DDBJ databases">
        <authorList>
            <person name="Keele B.F."/>
        </authorList>
    </citation>
    <scope>NUCLEOTIDE SEQUENCE [LARGE SCALE GENOMIC DNA]</scope>
    <source>
        <strain evidence="3 4">CECT 8626</strain>
    </source>
</reference>
<evidence type="ECO:0008006" key="5">
    <source>
        <dbReference type="Google" id="ProtNLM"/>
    </source>
</evidence>
<keyword evidence="4" id="KW-1185">Reference proteome</keyword>
<gene>
    <name evidence="3" type="ORF">DEA8626_03264</name>
</gene>
<accession>A0A2R8BLJ4</accession>
<dbReference type="RefSeq" id="WP_146188889.1">
    <property type="nucleotide sequence ID" value="NZ_OMOQ01000003.1"/>
</dbReference>
<evidence type="ECO:0000313" key="3">
    <source>
        <dbReference type="EMBL" id="SPH24214.1"/>
    </source>
</evidence>
<feature type="compositionally biased region" description="Basic and acidic residues" evidence="1">
    <location>
        <begin position="162"/>
        <end position="182"/>
    </location>
</feature>
<feature type="compositionally biased region" description="Basic and acidic residues" evidence="1">
    <location>
        <begin position="90"/>
        <end position="99"/>
    </location>
</feature>
<sequence>MTRKLILTSSAIVMLGSAAMAELSARDVISDLRAQGFNDIEVKVGPTQIKAEASNGTDKLEVIMDRASGSTLKQEIYAGQGGEVDPGIEIDTRTRDFVRGADASSIDDSDDDDDSSSGSNSSSNGSSDDDDDDDRGGRGDDDDDDDDDRSGRGSGSDDDDDRSGRGGGDDDRDNSGRGSRDD</sequence>
<keyword evidence="2" id="KW-0732">Signal</keyword>
<feature type="chain" id="PRO_5015332591" description="PepSY domain-containing protein" evidence="2">
    <location>
        <begin position="22"/>
        <end position="182"/>
    </location>
</feature>
<evidence type="ECO:0000256" key="2">
    <source>
        <dbReference type="SAM" id="SignalP"/>
    </source>
</evidence>
<feature type="compositionally biased region" description="Acidic residues" evidence="1">
    <location>
        <begin position="127"/>
        <end position="148"/>
    </location>
</feature>
<proteinExistence type="predicted"/>